<dbReference type="EMBL" id="MNAD01000457">
    <property type="protein sequence ID" value="OJT12688.1"/>
    <property type="molecule type" value="Genomic_DNA"/>
</dbReference>
<reference evidence="1 2" key="1">
    <citation type="submission" date="2016-10" db="EMBL/GenBank/DDBJ databases">
        <title>Genome sequence of the basidiomycete white-rot fungus Trametes pubescens.</title>
        <authorList>
            <person name="Makela M.R."/>
            <person name="Granchi Z."/>
            <person name="Peng M."/>
            <person name="De Vries R.P."/>
            <person name="Grigoriev I."/>
            <person name="Riley R."/>
            <person name="Hilden K."/>
        </authorList>
    </citation>
    <scope>NUCLEOTIDE SEQUENCE [LARGE SCALE GENOMIC DNA]</scope>
    <source>
        <strain evidence="1 2">FBCC735</strain>
    </source>
</reference>
<keyword evidence="2" id="KW-1185">Reference proteome</keyword>
<protein>
    <recommendedName>
        <fullName evidence="3">F-box domain-containing protein</fullName>
    </recommendedName>
</protein>
<dbReference type="STRING" id="154538.A0A1M2VYL8"/>
<name>A0A1M2VYL8_TRAPU</name>
<evidence type="ECO:0008006" key="3">
    <source>
        <dbReference type="Google" id="ProtNLM"/>
    </source>
</evidence>
<evidence type="ECO:0000313" key="2">
    <source>
        <dbReference type="Proteomes" id="UP000184267"/>
    </source>
</evidence>
<sequence>MARFRSPGQLLRALIIVYTRFLQLQDFSVGVAFSADLQDMPTSLSVSPAWIIASPLVKFRCDQLALTEETIGALSSLATLEELSVRLPDKDSFPHIKTAVSPFSKVRVLDVVATSNVYVAFANAVGIFPCVREFMLRIEYNAPNTIPPHKLVNTITASLVPELVLEISVSAHDMEDALDTAALPIEILVFFRSAAFRPFLRFSRMYQFTFTLPWVYDVNDALLLDVTKAWPELSTFYLGTEAYCMWMPPPSCPTLRALPPFAVHCPSLSELGFQFDAMDVEGGKIPPTSELYGELRGTSSCSRSDLYWLQVAMSPIAYPAQVAGFINCVFPELTELKSNSFVDLGEVGATFEARWNEVSRILPVLRLVRDNERQRVQYDEVEGWPGDDAESAVSLEDTL</sequence>
<dbReference type="OrthoDB" id="3543113at2759"/>
<evidence type="ECO:0000313" key="1">
    <source>
        <dbReference type="EMBL" id="OJT12688.1"/>
    </source>
</evidence>
<gene>
    <name evidence="1" type="ORF">TRAPUB_10770</name>
</gene>
<dbReference type="OMA" id="VAGFINC"/>
<dbReference type="AlphaFoldDB" id="A0A1M2VYL8"/>
<organism evidence="1 2">
    <name type="scientific">Trametes pubescens</name>
    <name type="common">White-rot fungus</name>
    <dbReference type="NCBI Taxonomy" id="154538"/>
    <lineage>
        <taxon>Eukaryota</taxon>
        <taxon>Fungi</taxon>
        <taxon>Dikarya</taxon>
        <taxon>Basidiomycota</taxon>
        <taxon>Agaricomycotina</taxon>
        <taxon>Agaricomycetes</taxon>
        <taxon>Polyporales</taxon>
        <taxon>Polyporaceae</taxon>
        <taxon>Trametes</taxon>
    </lineage>
</organism>
<dbReference type="Proteomes" id="UP000184267">
    <property type="component" value="Unassembled WGS sequence"/>
</dbReference>
<proteinExistence type="predicted"/>
<accession>A0A1M2VYL8</accession>
<comment type="caution">
    <text evidence="1">The sequence shown here is derived from an EMBL/GenBank/DDBJ whole genome shotgun (WGS) entry which is preliminary data.</text>
</comment>